<evidence type="ECO:0000313" key="1">
    <source>
        <dbReference type="EMBL" id="ORY35179.1"/>
    </source>
</evidence>
<sequence length="118" mass="12014">MQVSAILLAVPIYIPSAIKPIGGGVPIATNNPSDVIGVGKREPEVEARAIPNPYNKSPTVGAIVPISPANPPDVIGVGKREPEVEARAIIIKPNNKPQIVGGGVAIPTQAPPNPQGVA</sequence>
<organism evidence="1 2">
    <name type="scientific">Rhizoclosmatium globosum</name>
    <dbReference type="NCBI Taxonomy" id="329046"/>
    <lineage>
        <taxon>Eukaryota</taxon>
        <taxon>Fungi</taxon>
        <taxon>Fungi incertae sedis</taxon>
        <taxon>Chytridiomycota</taxon>
        <taxon>Chytridiomycota incertae sedis</taxon>
        <taxon>Chytridiomycetes</taxon>
        <taxon>Chytridiales</taxon>
        <taxon>Chytriomycetaceae</taxon>
        <taxon>Rhizoclosmatium</taxon>
    </lineage>
</organism>
<dbReference type="OrthoDB" id="10395975at2759"/>
<reference evidence="1 2" key="1">
    <citation type="submission" date="2016-07" db="EMBL/GenBank/DDBJ databases">
        <title>Pervasive Adenine N6-methylation of Active Genes in Fungi.</title>
        <authorList>
            <consortium name="DOE Joint Genome Institute"/>
            <person name="Mondo S.J."/>
            <person name="Dannebaum R.O."/>
            <person name="Kuo R.C."/>
            <person name="Labutti K."/>
            <person name="Haridas S."/>
            <person name="Kuo A."/>
            <person name="Salamov A."/>
            <person name="Ahrendt S.R."/>
            <person name="Lipzen A."/>
            <person name="Sullivan W."/>
            <person name="Andreopoulos W.B."/>
            <person name="Clum A."/>
            <person name="Lindquist E."/>
            <person name="Daum C."/>
            <person name="Ramamoorthy G.K."/>
            <person name="Gryganskyi A."/>
            <person name="Culley D."/>
            <person name="Magnuson J.K."/>
            <person name="James T.Y."/>
            <person name="O'Malley M.A."/>
            <person name="Stajich J.E."/>
            <person name="Spatafora J.W."/>
            <person name="Visel A."/>
            <person name="Grigoriev I.V."/>
        </authorList>
    </citation>
    <scope>NUCLEOTIDE SEQUENCE [LARGE SCALE GENOMIC DNA]</scope>
    <source>
        <strain evidence="1 2">JEL800</strain>
    </source>
</reference>
<protein>
    <submittedName>
        <fullName evidence="1">Uncharacterized protein</fullName>
    </submittedName>
</protein>
<dbReference type="Proteomes" id="UP000193642">
    <property type="component" value="Unassembled WGS sequence"/>
</dbReference>
<gene>
    <name evidence="1" type="ORF">BCR33DRAFT_722528</name>
</gene>
<evidence type="ECO:0000313" key="2">
    <source>
        <dbReference type="Proteomes" id="UP000193642"/>
    </source>
</evidence>
<dbReference type="EMBL" id="MCGO01000060">
    <property type="protein sequence ID" value="ORY35179.1"/>
    <property type="molecule type" value="Genomic_DNA"/>
</dbReference>
<comment type="caution">
    <text evidence="1">The sequence shown here is derived from an EMBL/GenBank/DDBJ whole genome shotgun (WGS) entry which is preliminary data.</text>
</comment>
<accession>A0A1Y2BK99</accession>
<keyword evidence="2" id="KW-1185">Reference proteome</keyword>
<dbReference type="AlphaFoldDB" id="A0A1Y2BK99"/>
<name>A0A1Y2BK99_9FUNG</name>
<proteinExistence type="predicted"/>